<evidence type="ECO:0000313" key="1">
    <source>
        <dbReference type="EMBL" id="CAI8042323.1"/>
    </source>
</evidence>
<protein>
    <submittedName>
        <fullName evidence="1">Uncharacterized protein</fullName>
    </submittedName>
</protein>
<evidence type="ECO:0000313" key="2">
    <source>
        <dbReference type="Proteomes" id="UP001174909"/>
    </source>
</evidence>
<comment type="caution">
    <text evidence="1">The sequence shown here is derived from an EMBL/GenBank/DDBJ whole genome shotgun (WGS) entry which is preliminary data.</text>
</comment>
<dbReference type="EMBL" id="CASHTH010003256">
    <property type="protein sequence ID" value="CAI8042323.1"/>
    <property type="molecule type" value="Genomic_DNA"/>
</dbReference>
<dbReference type="Proteomes" id="UP001174909">
    <property type="component" value="Unassembled WGS sequence"/>
</dbReference>
<dbReference type="Gene3D" id="2.40.50.140">
    <property type="entry name" value="Nucleic acid-binding proteins"/>
    <property type="match status" value="2"/>
</dbReference>
<reference evidence="1" key="1">
    <citation type="submission" date="2023-03" db="EMBL/GenBank/DDBJ databases">
        <authorList>
            <person name="Steffen K."/>
            <person name="Cardenas P."/>
        </authorList>
    </citation>
    <scope>NUCLEOTIDE SEQUENCE</scope>
</reference>
<proteinExistence type="predicted"/>
<name>A0AA35X1Y3_GEOBA</name>
<keyword evidence="2" id="KW-1185">Reference proteome</keyword>
<sequence length="378" mass="42591">MAKKRSYEEIENIDEVNGPISSTQVHGAIISLSPVKRGRKSVFFDGMLADESSKIRLVGFDAQQQRKLNEYHQNNLPVQLLNCEVKPSRQGEGYELMLKNGTQIKQSPKKMDIASLMVNTAAKVVTLDELDGLEVFDRATVNVKVVELKEEMQVGGKSKRDIIIADGSGTARVSVWEGHVNTMEENTSYCLKDFMVREFQSTKYLTMAKEGSQIIAIDDIGGVVEQTKEDEELLLIQNVSIVGIPYLDTYKSCLKCKARVEPQTPPLRKCSKADCMMLQRYDLCTEHTSAKLMLMYDDKGERKSVQAYAYGEVVRQIAGCGDLSAEGLLKRGDFASMTLMREIHHQRCNRVKIVTEADFSVIIYKLMALSIINSWHWL</sequence>
<dbReference type="SUPFAM" id="SSF50249">
    <property type="entry name" value="Nucleic acid-binding proteins"/>
    <property type="match status" value="2"/>
</dbReference>
<dbReference type="InterPro" id="IPR012340">
    <property type="entry name" value="NA-bd_OB-fold"/>
</dbReference>
<gene>
    <name evidence="1" type="ORF">GBAR_LOCUS23520</name>
</gene>
<organism evidence="1 2">
    <name type="scientific">Geodia barretti</name>
    <name type="common">Barrett's horny sponge</name>
    <dbReference type="NCBI Taxonomy" id="519541"/>
    <lineage>
        <taxon>Eukaryota</taxon>
        <taxon>Metazoa</taxon>
        <taxon>Porifera</taxon>
        <taxon>Demospongiae</taxon>
        <taxon>Heteroscleromorpha</taxon>
        <taxon>Tetractinellida</taxon>
        <taxon>Astrophorina</taxon>
        <taxon>Geodiidae</taxon>
        <taxon>Geodia</taxon>
    </lineage>
</organism>
<dbReference type="AlphaFoldDB" id="A0AA35X1Y3"/>
<accession>A0AA35X1Y3</accession>